<keyword evidence="1" id="KW-0963">Cytoplasm</keyword>
<protein>
    <recommendedName>
        <fullName evidence="12">J domain-containing protein</fullName>
    </recommendedName>
</protein>
<dbReference type="InterPro" id="IPR036869">
    <property type="entry name" value="J_dom_sf"/>
</dbReference>
<dbReference type="FunFam" id="1.10.287.110:FF:000031">
    <property type="entry name" value="Molecular chaperone DnaJ"/>
    <property type="match status" value="1"/>
</dbReference>
<dbReference type="GO" id="GO:0031072">
    <property type="term" value="F:heat shock protein binding"/>
    <property type="evidence" value="ECO:0007669"/>
    <property type="project" value="InterPro"/>
</dbReference>
<dbReference type="Pfam" id="PF01556">
    <property type="entry name" value="DnaJ_C"/>
    <property type="match status" value="1"/>
</dbReference>
<dbReference type="SUPFAM" id="SSF49493">
    <property type="entry name" value="HSP40/DnaJ peptide-binding domain"/>
    <property type="match status" value="1"/>
</dbReference>
<keyword evidence="4" id="KW-0677">Repeat</keyword>
<feature type="non-terminal residue" evidence="11">
    <location>
        <position position="263"/>
    </location>
</feature>
<feature type="domain" description="J" evidence="9">
    <location>
        <begin position="5"/>
        <end position="71"/>
    </location>
</feature>
<evidence type="ECO:0000313" key="11">
    <source>
        <dbReference type="EMBL" id="SVB78587.1"/>
    </source>
</evidence>
<dbReference type="CDD" id="cd10719">
    <property type="entry name" value="DnaJ_zf"/>
    <property type="match status" value="1"/>
</dbReference>
<dbReference type="CDD" id="cd10747">
    <property type="entry name" value="DnaJ_C"/>
    <property type="match status" value="1"/>
</dbReference>
<dbReference type="PANTHER" id="PTHR43096:SF48">
    <property type="entry name" value="CHAPERONE PROTEIN DNAJ"/>
    <property type="match status" value="1"/>
</dbReference>
<evidence type="ECO:0000256" key="3">
    <source>
        <dbReference type="ARBA" id="ARBA00022723"/>
    </source>
</evidence>
<evidence type="ECO:0000256" key="5">
    <source>
        <dbReference type="ARBA" id="ARBA00022771"/>
    </source>
</evidence>
<sequence>MSQKDYYEILGVEKGADEAKIKKAYKRLAMKYHPDRNKDNKAGAEKKFKEVRKAYDVISDPQKRSAYDQFGHAGVEQGAGGFGGGSPFGAGGFGDIFGDIFGGGNAKPDNRGSDLRYDLEVDLKQAVKGDTVKIRVPKNDTCDACSGTGAKPGTSVKSCQTCHGTGQVQMQQGFFSVQRTCHQCSGTGEVIESPCGTCRGQGVVRKQKTLSVKIPAGVDTGNRIRLSGEGEAGLRGGALGDLYVQIHVKDHPIFQREGSDLYC</sequence>
<gene>
    <name evidence="11" type="ORF">METZ01_LOCUS231441</name>
</gene>
<dbReference type="HAMAP" id="MF_01152">
    <property type="entry name" value="DnaJ"/>
    <property type="match status" value="1"/>
</dbReference>
<dbReference type="GO" id="GO:0005737">
    <property type="term" value="C:cytoplasm"/>
    <property type="evidence" value="ECO:0007669"/>
    <property type="project" value="TreeGrafter"/>
</dbReference>
<dbReference type="GO" id="GO:0009408">
    <property type="term" value="P:response to heat"/>
    <property type="evidence" value="ECO:0007669"/>
    <property type="project" value="InterPro"/>
</dbReference>
<dbReference type="Gene3D" id="2.60.260.20">
    <property type="entry name" value="Urease metallochaperone UreE, N-terminal domain"/>
    <property type="match status" value="1"/>
</dbReference>
<dbReference type="GO" id="GO:0051082">
    <property type="term" value="F:unfolded protein binding"/>
    <property type="evidence" value="ECO:0007669"/>
    <property type="project" value="InterPro"/>
</dbReference>
<dbReference type="GO" id="GO:0008270">
    <property type="term" value="F:zinc ion binding"/>
    <property type="evidence" value="ECO:0007669"/>
    <property type="project" value="UniProtKB-KW"/>
</dbReference>
<evidence type="ECO:0008006" key="12">
    <source>
        <dbReference type="Google" id="ProtNLM"/>
    </source>
</evidence>
<dbReference type="Pfam" id="PF00684">
    <property type="entry name" value="DnaJ_CXXCXGXG"/>
    <property type="match status" value="1"/>
</dbReference>
<reference evidence="11" key="1">
    <citation type="submission" date="2018-05" db="EMBL/GenBank/DDBJ databases">
        <authorList>
            <person name="Lanie J.A."/>
            <person name="Ng W.-L."/>
            <person name="Kazmierczak K.M."/>
            <person name="Andrzejewski T.M."/>
            <person name="Davidsen T.M."/>
            <person name="Wayne K.J."/>
            <person name="Tettelin H."/>
            <person name="Glass J.I."/>
            <person name="Rusch D."/>
            <person name="Podicherti R."/>
            <person name="Tsui H.-C.T."/>
            <person name="Winkler M.E."/>
        </authorList>
    </citation>
    <scope>NUCLEOTIDE SEQUENCE</scope>
</reference>
<dbReference type="GO" id="GO:0005524">
    <property type="term" value="F:ATP binding"/>
    <property type="evidence" value="ECO:0007669"/>
    <property type="project" value="InterPro"/>
</dbReference>
<evidence type="ECO:0000256" key="2">
    <source>
        <dbReference type="ARBA" id="ARBA00022705"/>
    </source>
</evidence>
<dbReference type="PROSITE" id="PS50076">
    <property type="entry name" value="DNAJ_2"/>
    <property type="match status" value="1"/>
</dbReference>
<organism evidence="11">
    <name type="scientific">marine metagenome</name>
    <dbReference type="NCBI Taxonomy" id="408172"/>
    <lineage>
        <taxon>unclassified sequences</taxon>
        <taxon>metagenomes</taxon>
        <taxon>ecological metagenomes</taxon>
    </lineage>
</organism>
<dbReference type="InterPro" id="IPR001623">
    <property type="entry name" value="DnaJ_domain"/>
</dbReference>
<dbReference type="FunFam" id="2.10.230.10:FF:000002">
    <property type="entry name" value="Molecular chaperone DnaJ"/>
    <property type="match status" value="1"/>
</dbReference>
<evidence type="ECO:0000256" key="1">
    <source>
        <dbReference type="ARBA" id="ARBA00022490"/>
    </source>
</evidence>
<dbReference type="SUPFAM" id="SSF46565">
    <property type="entry name" value="Chaperone J-domain"/>
    <property type="match status" value="1"/>
</dbReference>
<proteinExistence type="inferred from homology"/>
<name>A0A382GV68_9ZZZZ</name>
<keyword evidence="6" id="KW-0862">Zinc</keyword>
<dbReference type="GO" id="GO:0042026">
    <property type="term" value="P:protein refolding"/>
    <property type="evidence" value="ECO:0007669"/>
    <property type="project" value="TreeGrafter"/>
</dbReference>
<keyword evidence="2" id="KW-0235">DNA replication</keyword>
<evidence type="ECO:0000256" key="6">
    <source>
        <dbReference type="ARBA" id="ARBA00022833"/>
    </source>
</evidence>
<dbReference type="Gene3D" id="1.10.287.110">
    <property type="entry name" value="DnaJ domain"/>
    <property type="match status" value="1"/>
</dbReference>
<keyword evidence="7" id="KW-0346">Stress response</keyword>
<dbReference type="AlphaFoldDB" id="A0A382GV68"/>
<keyword evidence="3" id="KW-0479">Metal-binding</keyword>
<evidence type="ECO:0000259" key="10">
    <source>
        <dbReference type="PROSITE" id="PS51188"/>
    </source>
</evidence>
<evidence type="ECO:0000256" key="7">
    <source>
        <dbReference type="ARBA" id="ARBA00023016"/>
    </source>
</evidence>
<dbReference type="PRINTS" id="PR00625">
    <property type="entry name" value="JDOMAIN"/>
</dbReference>
<dbReference type="PANTHER" id="PTHR43096">
    <property type="entry name" value="DNAJ HOMOLOG 1, MITOCHONDRIAL-RELATED"/>
    <property type="match status" value="1"/>
</dbReference>
<dbReference type="SUPFAM" id="SSF57938">
    <property type="entry name" value="DnaJ/Hsp40 cysteine-rich domain"/>
    <property type="match status" value="1"/>
</dbReference>
<dbReference type="PROSITE" id="PS51188">
    <property type="entry name" value="ZF_CR"/>
    <property type="match status" value="1"/>
</dbReference>
<evidence type="ECO:0000259" key="9">
    <source>
        <dbReference type="PROSITE" id="PS50076"/>
    </source>
</evidence>
<dbReference type="InterPro" id="IPR036410">
    <property type="entry name" value="HSP_DnaJ_Cys-rich_dom_sf"/>
</dbReference>
<dbReference type="SMART" id="SM00271">
    <property type="entry name" value="DnaJ"/>
    <property type="match status" value="1"/>
</dbReference>
<keyword evidence="5" id="KW-0863">Zinc-finger</keyword>
<accession>A0A382GV68</accession>
<evidence type="ECO:0000256" key="4">
    <source>
        <dbReference type="ARBA" id="ARBA00022737"/>
    </source>
</evidence>
<dbReference type="EMBL" id="UINC01057441">
    <property type="protein sequence ID" value="SVB78587.1"/>
    <property type="molecule type" value="Genomic_DNA"/>
</dbReference>
<dbReference type="InterPro" id="IPR012724">
    <property type="entry name" value="DnaJ"/>
</dbReference>
<dbReference type="InterPro" id="IPR008971">
    <property type="entry name" value="HSP40/DnaJ_pept-bd"/>
</dbReference>
<dbReference type="Pfam" id="PF00226">
    <property type="entry name" value="DnaJ"/>
    <property type="match status" value="1"/>
</dbReference>
<dbReference type="InterPro" id="IPR001305">
    <property type="entry name" value="HSP_DnaJ_Cys-rich_dom"/>
</dbReference>
<dbReference type="GO" id="GO:0006260">
    <property type="term" value="P:DNA replication"/>
    <property type="evidence" value="ECO:0007669"/>
    <property type="project" value="UniProtKB-KW"/>
</dbReference>
<dbReference type="NCBIfam" id="NF008035">
    <property type="entry name" value="PRK10767.1"/>
    <property type="match status" value="1"/>
</dbReference>
<dbReference type="CDD" id="cd06257">
    <property type="entry name" value="DnaJ"/>
    <property type="match status" value="1"/>
</dbReference>
<keyword evidence="8" id="KW-0143">Chaperone</keyword>
<dbReference type="InterPro" id="IPR002939">
    <property type="entry name" value="DnaJ_C"/>
</dbReference>
<evidence type="ECO:0000256" key="8">
    <source>
        <dbReference type="ARBA" id="ARBA00023186"/>
    </source>
</evidence>
<feature type="domain" description="CR-type" evidence="10">
    <location>
        <begin position="129"/>
        <end position="207"/>
    </location>
</feature>
<dbReference type="Gene3D" id="2.10.230.10">
    <property type="entry name" value="Heat shock protein DnaJ, cysteine-rich domain"/>
    <property type="match status" value="1"/>
</dbReference>